<feature type="domain" description="Thioredoxin" evidence="6">
    <location>
        <begin position="33"/>
        <end position="176"/>
    </location>
</feature>
<dbReference type="InterPro" id="IPR036249">
    <property type="entry name" value="Thioredoxin-like_sf"/>
</dbReference>
<evidence type="ECO:0000256" key="3">
    <source>
        <dbReference type="ARBA" id="ARBA00023157"/>
    </source>
</evidence>
<keyword evidence="3" id="KW-1015">Disulfide bond</keyword>
<dbReference type="InterPro" id="IPR037682">
    <property type="entry name" value="TonB_C"/>
</dbReference>
<evidence type="ECO:0000256" key="1">
    <source>
        <dbReference type="ARBA" id="ARBA00004196"/>
    </source>
</evidence>
<evidence type="ECO:0000256" key="2">
    <source>
        <dbReference type="ARBA" id="ARBA00022748"/>
    </source>
</evidence>
<dbReference type="Pfam" id="PF13905">
    <property type="entry name" value="Thioredoxin_8"/>
    <property type="match status" value="1"/>
</dbReference>
<evidence type="ECO:0000313" key="7">
    <source>
        <dbReference type="EMBL" id="NPE25757.1"/>
    </source>
</evidence>
<dbReference type="InterPro" id="IPR013766">
    <property type="entry name" value="Thioredoxin_domain"/>
</dbReference>
<dbReference type="PROSITE" id="PS51352">
    <property type="entry name" value="THIOREDOXIN_2"/>
    <property type="match status" value="1"/>
</dbReference>
<evidence type="ECO:0000256" key="5">
    <source>
        <dbReference type="SAM" id="SignalP"/>
    </source>
</evidence>
<keyword evidence="4" id="KW-0676">Redox-active center</keyword>
<evidence type="ECO:0000313" key="8">
    <source>
        <dbReference type="Proteomes" id="UP000820977"/>
    </source>
</evidence>
<dbReference type="SUPFAM" id="SSF52833">
    <property type="entry name" value="Thioredoxin-like"/>
    <property type="match status" value="1"/>
</dbReference>
<keyword evidence="5" id="KW-0732">Signal</keyword>
<accession>A0ABX2B442</accession>
<dbReference type="InterPro" id="IPR012336">
    <property type="entry name" value="Thioredoxin-like_fold"/>
</dbReference>
<dbReference type="RefSeq" id="WP_172345222.1">
    <property type="nucleotide sequence ID" value="NZ_CASYYZ010000011.1"/>
</dbReference>
<organism evidence="7 8">
    <name type="scientific">Xylanibacter caecicola</name>
    <dbReference type="NCBI Taxonomy" id="2736294"/>
    <lineage>
        <taxon>Bacteria</taxon>
        <taxon>Pseudomonadati</taxon>
        <taxon>Bacteroidota</taxon>
        <taxon>Bacteroidia</taxon>
        <taxon>Bacteroidales</taxon>
        <taxon>Prevotellaceae</taxon>
        <taxon>Xylanibacter</taxon>
    </lineage>
</organism>
<dbReference type="Proteomes" id="UP000820977">
    <property type="component" value="Unassembled WGS sequence"/>
</dbReference>
<gene>
    <name evidence="7" type="ORF">HPS54_09565</name>
</gene>
<dbReference type="Gene3D" id="3.40.30.10">
    <property type="entry name" value="Glutaredoxin"/>
    <property type="match status" value="1"/>
</dbReference>
<reference evidence="7 8" key="1">
    <citation type="submission" date="2020-05" db="EMBL/GenBank/DDBJ databases">
        <title>Distinct polysaccharide utilization as determinants for interspecies competition between intestinal Prevotella spp.</title>
        <authorList>
            <person name="Galvez E.J.C."/>
            <person name="Iljazovic A."/>
            <person name="Strowig T."/>
        </authorList>
    </citation>
    <scope>NUCLEOTIDE SEQUENCE [LARGE SCALE GENOMIC DNA]</scope>
    <source>
        <strain evidence="7 8">PCHR</strain>
    </source>
</reference>
<comment type="caution">
    <text evidence="7">The sequence shown here is derived from an EMBL/GenBank/DDBJ whole genome shotgun (WGS) entry which is preliminary data.</text>
</comment>
<evidence type="ECO:0000259" key="6">
    <source>
        <dbReference type="PROSITE" id="PS51352"/>
    </source>
</evidence>
<sequence>MKKIFLFLTLSMFISLYCNAQEDLDKKYATDLLKYGEQAPDFIISNGDSLAGKQLSSLKGKFVVLDFWASWCPGCRKDIPEMKELHRRYSSDMVAFVSVSFDTNKEVWQKCVRNNGMSWIHHSELKPWKQTGISKDYHIKWLPTMYLLDTKGKVIFGTVDIMKLKYALEVLDSASYKMMTSHANSAVYARYPKGWKGVVNFISNSLQYPELAKSIKAEGEVLMHFTINPDGSITDITATECKINSYDKASLEKYPAKQQKDIYNECIRLFAKEGYRVIKSMKKWLPDHDNNAKQIQMHQKIMFSFF</sequence>
<dbReference type="InterPro" id="IPR003538">
    <property type="entry name" value="TonB"/>
</dbReference>
<keyword evidence="2" id="KW-0201">Cytochrome c-type biogenesis</keyword>
<dbReference type="CDD" id="cd02966">
    <property type="entry name" value="TlpA_like_family"/>
    <property type="match status" value="1"/>
</dbReference>
<feature type="chain" id="PRO_5045500579" evidence="5">
    <location>
        <begin position="21"/>
        <end position="306"/>
    </location>
</feature>
<dbReference type="Pfam" id="PF03544">
    <property type="entry name" value="TonB_C"/>
    <property type="match status" value="1"/>
</dbReference>
<comment type="subcellular location">
    <subcellularLocation>
        <location evidence="1">Cell envelope</location>
    </subcellularLocation>
</comment>
<dbReference type="SUPFAM" id="SSF74653">
    <property type="entry name" value="TolA/TonB C-terminal domain"/>
    <property type="match status" value="1"/>
</dbReference>
<dbReference type="PANTHER" id="PTHR42852:SF6">
    <property type="entry name" value="THIOL:DISULFIDE INTERCHANGE PROTEIN DSBE"/>
    <property type="match status" value="1"/>
</dbReference>
<dbReference type="InterPro" id="IPR050553">
    <property type="entry name" value="Thioredoxin_ResA/DsbE_sf"/>
</dbReference>
<dbReference type="Gene3D" id="3.30.1150.10">
    <property type="match status" value="1"/>
</dbReference>
<keyword evidence="8" id="KW-1185">Reference proteome</keyword>
<proteinExistence type="predicted"/>
<dbReference type="PRINTS" id="PR01374">
    <property type="entry name" value="TONBPROTEIN"/>
</dbReference>
<dbReference type="EMBL" id="JABKKJ010000017">
    <property type="protein sequence ID" value="NPE25757.1"/>
    <property type="molecule type" value="Genomic_DNA"/>
</dbReference>
<evidence type="ECO:0000256" key="4">
    <source>
        <dbReference type="ARBA" id="ARBA00023284"/>
    </source>
</evidence>
<feature type="signal peptide" evidence="5">
    <location>
        <begin position="1"/>
        <end position="20"/>
    </location>
</feature>
<name>A0ABX2B442_9BACT</name>
<dbReference type="PANTHER" id="PTHR42852">
    <property type="entry name" value="THIOL:DISULFIDE INTERCHANGE PROTEIN DSBE"/>
    <property type="match status" value="1"/>
</dbReference>
<protein>
    <submittedName>
        <fullName evidence="7">Redoxin domain-containing protein</fullName>
    </submittedName>
</protein>